<evidence type="ECO:0000313" key="4">
    <source>
        <dbReference type="EMBL" id="UWX56453.1"/>
    </source>
</evidence>
<dbReference type="PROSITE" id="PS50293">
    <property type="entry name" value="TPR_REGION"/>
    <property type="match status" value="1"/>
</dbReference>
<keyword evidence="1" id="KW-0677">Repeat</keyword>
<protein>
    <submittedName>
        <fullName evidence="4">Tetratricopeptide repeat protein</fullName>
    </submittedName>
</protein>
<evidence type="ECO:0000256" key="2">
    <source>
        <dbReference type="ARBA" id="ARBA00022803"/>
    </source>
</evidence>
<dbReference type="InterPro" id="IPR019734">
    <property type="entry name" value="TPR_rpt"/>
</dbReference>
<evidence type="ECO:0000313" key="5">
    <source>
        <dbReference type="Proteomes" id="UP001059209"/>
    </source>
</evidence>
<dbReference type="Pfam" id="PF13424">
    <property type="entry name" value="TPR_12"/>
    <property type="match status" value="1"/>
</dbReference>
<dbReference type="Gene3D" id="1.25.40.10">
    <property type="entry name" value="Tetratricopeptide repeat domain"/>
    <property type="match status" value="3"/>
</dbReference>
<dbReference type="SUPFAM" id="SSF48452">
    <property type="entry name" value="TPR-like"/>
    <property type="match status" value="2"/>
</dbReference>
<accession>A0ABY5YBM9</accession>
<name>A0ABY5YBM9_9FLAO</name>
<proteinExistence type="predicted"/>
<evidence type="ECO:0000256" key="3">
    <source>
        <dbReference type="PROSITE-ProRule" id="PRU00339"/>
    </source>
</evidence>
<dbReference type="PROSITE" id="PS50005">
    <property type="entry name" value="TPR"/>
    <property type="match status" value="2"/>
</dbReference>
<feature type="repeat" description="TPR" evidence="3">
    <location>
        <begin position="198"/>
        <end position="231"/>
    </location>
</feature>
<sequence>MAFFLLFPCSILLSQENNERLDSLNQLLNQADSYKDSVDVLSQLAEFHMYNDSRKSISFANKISTISIHSDYGEGISDGYFLKANGFGALQIMDSALFYYQKAISVSKEYSIQRNLASSMANISVIEGQNGNYTRAILLMDTVATMNLEERDYLNYGVTLNNRAYHFYEQGDFVNAMKGFKKALSVLDTIPRDIFRRADVYRNIAKLNYQEEDYDDALDYLHKANTIYIKESDYLFQSYVWSDIGNVYLNRKDYDEAIKSYEQSITISNAHDFNESKALALGNLAIALREKGQYTNALKAFEESVKDIEHDESVANKVVHEYHPGYTYALMRDQERALLHLNRAIYWADSVGQANELKNALGFRSKSYALWGMDKKALDDILKMNLIKDSIFSTQKSETN</sequence>
<dbReference type="PANTHER" id="PTHR45641">
    <property type="entry name" value="TETRATRICOPEPTIDE REPEAT PROTEIN (AFU_ORTHOLOGUE AFUA_6G03870)"/>
    <property type="match status" value="1"/>
</dbReference>
<dbReference type="EMBL" id="CP104205">
    <property type="protein sequence ID" value="UWX56453.1"/>
    <property type="molecule type" value="Genomic_DNA"/>
</dbReference>
<dbReference type="InterPro" id="IPR011990">
    <property type="entry name" value="TPR-like_helical_dom_sf"/>
</dbReference>
<dbReference type="SMART" id="SM00028">
    <property type="entry name" value="TPR"/>
    <property type="match status" value="5"/>
</dbReference>
<dbReference type="Proteomes" id="UP001059209">
    <property type="component" value="Chromosome"/>
</dbReference>
<keyword evidence="5" id="KW-1185">Reference proteome</keyword>
<evidence type="ECO:0000256" key="1">
    <source>
        <dbReference type="ARBA" id="ARBA00022737"/>
    </source>
</evidence>
<keyword evidence="2 3" id="KW-0802">TPR repeat</keyword>
<dbReference type="RefSeq" id="WP_260575089.1">
    <property type="nucleotide sequence ID" value="NZ_CP104205.1"/>
</dbReference>
<organism evidence="4 5">
    <name type="scientific">Maribacter litopenaei</name>
    <dbReference type="NCBI Taxonomy" id="2976127"/>
    <lineage>
        <taxon>Bacteria</taxon>
        <taxon>Pseudomonadati</taxon>
        <taxon>Bacteroidota</taxon>
        <taxon>Flavobacteriia</taxon>
        <taxon>Flavobacteriales</taxon>
        <taxon>Flavobacteriaceae</taxon>
        <taxon>Maribacter</taxon>
    </lineage>
</organism>
<reference evidence="4" key="1">
    <citation type="submission" date="2022-09" db="EMBL/GenBank/DDBJ databases">
        <title>Maribacter litopenaei sp. nov., isolated from the intestinal tract of the Pacific White Shrimp, Litopenaeus vannamei.</title>
        <authorList>
            <person name="Kim S.Y."/>
            <person name="Hwang C.Y."/>
        </authorList>
    </citation>
    <scope>NUCLEOTIDE SEQUENCE</scope>
    <source>
        <strain evidence="4">HL-LV01</strain>
    </source>
</reference>
<gene>
    <name evidence="4" type="ORF">NYZ99_09825</name>
</gene>
<dbReference type="PANTHER" id="PTHR45641:SF19">
    <property type="entry name" value="NEPHROCYSTIN-3"/>
    <property type="match status" value="1"/>
</dbReference>
<feature type="repeat" description="TPR" evidence="3">
    <location>
        <begin position="238"/>
        <end position="271"/>
    </location>
</feature>